<evidence type="ECO:0000313" key="2">
    <source>
        <dbReference type="Proteomes" id="UP000824469"/>
    </source>
</evidence>
<name>A0AA38FC01_TAXCH</name>
<gene>
    <name evidence="1" type="ORF">KI387_040223</name>
</gene>
<proteinExistence type="predicted"/>
<dbReference type="Proteomes" id="UP000824469">
    <property type="component" value="Unassembled WGS sequence"/>
</dbReference>
<organism evidence="1 2">
    <name type="scientific">Taxus chinensis</name>
    <name type="common">Chinese yew</name>
    <name type="synonym">Taxus wallichiana var. chinensis</name>
    <dbReference type="NCBI Taxonomy" id="29808"/>
    <lineage>
        <taxon>Eukaryota</taxon>
        <taxon>Viridiplantae</taxon>
        <taxon>Streptophyta</taxon>
        <taxon>Embryophyta</taxon>
        <taxon>Tracheophyta</taxon>
        <taxon>Spermatophyta</taxon>
        <taxon>Pinopsida</taxon>
        <taxon>Pinidae</taxon>
        <taxon>Conifers II</taxon>
        <taxon>Cupressales</taxon>
        <taxon>Taxaceae</taxon>
        <taxon>Taxus</taxon>
    </lineage>
</organism>
<dbReference type="AlphaFoldDB" id="A0AA38FC01"/>
<keyword evidence="2" id="KW-1185">Reference proteome</keyword>
<evidence type="ECO:0000313" key="1">
    <source>
        <dbReference type="EMBL" id="KAH9296635.1"/>
    </source>
</evidence>
<feature type="non-terminal residue" evidence="1">
    <location>
        <position position="51"/>
    </location>
</feature>
<comment type="caution">
    <text evidence="1">The sequence shown here is derived from an EMBL/GenBank/DDBJ whole genome shotgun (WGS) entry which is preliminary data.</text>
</comment>
<protein>
    <submittedName>
        <fullName evidence="1">Uncharacterized protein</fullName>
    </submittedName>
</protein>
<reference evidence="1 2" key="1">
    <citation type="journal article" date="2021" name="Nat. Plants">
        <title>The Taxus genome provides insights into paclitaxel biosynthesis.</title>
        <authorList>
            <person name="Xiong X."/>
            <person name="Gou J."/>
            <person name="Liao Q."/>
            <person name="Li Y."/>
            <person name="Zhou Q."/>
            <person name="Bi G."/>
            <person name="Li C."/>
            <person name="Du R."/>
            <person name="Wang X."/>
            <person name="Sun T."/>
            <person name="Guo L."/>
            <person name="Liang H."/>
            <person name="Lu P."/>
            <person name="Wu Y."/>
            <person name="Zhang Z."/>
            <person name="Ro D.K."/>
            <person name="Shang Y."/>
            <person name="Huang S."/>
            <person name="Yan J."/>
        </authorList>
    </citation>
    <scope>NUCLEOTIDE SEQUENCE [LARGE SCALE GENOMIC DNA]</scope>
    <source>
        <strain evidence="1">Ta-2019</strain>
    </source>
</reference>
<feature type="non-terminal residue" evidence="1">
    <location>
        <position position="1"/>
    </location>
</feature>
<accession>A0AA38FC01</accession>
<dbReference type="EMBL" id="JAHRHJ020000011">
    <property type="protein sequence ID" value="KAH9296635.1"/>
    <property type="molecule type" value="Genomic_DNA"/>
</dbReference>
<sequence length="51" mass="5340">RSSRGIATIGTERPSGPNTVIQAPLQSLVTGCDIRRATTSSSSSAITSTWY</sequence>